<evidence type="ECO:0000259" key="10">
    <source>
        <dbReference type="Pfam" id="PF12161"/>
    </source>
</evidence>
<evidence type="ECO:0000256" key="6">
    <source>
        <dbReference type="ARBA" id="ARBA00022747"/>
    </source>
</evidence>
<dbReference type="PROSITE" id="PS00092">
    <property type="entry name" value="N6_MTASE"/>
    <property type="match status" value="1"/>
</dbReference>
<evidence type="ECO:0000256" key="3">
    <source>
        <dbReference type="ARBA" id="ARBA00022603"/>
    </source>
</evidence>
<dbReference type="Gene3D" id="3.40.50.150">
    <property type="entry name" value="Vaccinia Virus protein VP39"/>
    <property type="match status" value="1"/>
</dbReference>
<dbReference type="PRINTS" id="PR00507">
    <property type="entry name" value="N12N6MTFRASE"/>
</dbReference>
<evidence type="ECO:0000313" key="11">
    <source>
        <dbReference type="EMBL" id="OUP51796.1"/>
    </source>
</evidence>
<dbReference type="InterPro" id="IPR003356">
    <property type="entry name" value="DNA_methylase_A-5"/>
</dbReference>
<keyword evidence="4" id="KW-0808">Transferase</keyword>
<dbReference type="Pfam" id="PF12161">
    <property type="entry name" value="HsdM_N"/>
    <property type="match status" value="1"/>
</dbReference>
<dbReference type="InterPro" id="IPR004546">
    <property type="entry name" value="Restrct_endonuc_T1M"/>
</dbReference>
<gene>
    <name evidence="11" type="ORF">B5F17_11755</name>
</gene>
<dbReference type="InterPro" id="IPR022749">
    <property type="entry name" value="D12N6_MeTrfase_N"/>
</dbReference>
<dbReference type="Gene3D" id="1.20.1260.30">
    <property type="match status" value="1"/>
</dbReference>
<evidence type="ECO:0000256" key="8">
    <source>
        <dbReference type="SAM" id="Coils"/>
    </source>
</evidence>
<dbReference type="GO" id="GO:0009007">
    <property type="term" value="F:site-specific DNA-methyltransferase (adenine-specific) activity"/>
    <property type="evidence" value="ECO:0007669"/>
    <property type="project" value="UniProtKB-EC"/>
</dbReference>
<dbReference type="InterPro" id="IPR029063">
    <property type="entry name" value="SAM-dependent_MTases_sf"/>
</dbReference>
<dbReference type="InterPro" id="IPR051537">
    <property type="entry name" value="DNA_Adenine_Mtase"/>
</dbReference>
<feature type="domain" description="DNA methylase adenine-specific" evidence="9">
    <location>
        <begin position="156"/>
        <end position="477"/>
    </location>
</feature>
<keyword evidence="6" id="KW-0680">Restriction system</keyword>
<keyword evidence="8" id="KW-0175">Coiled coil</keyword>
<keyword evidence="5" id="KW-0949">S-adenosyl-L-methionine</keyword>
<evidence type="ECO:0000256" key="5">
    <source>
        <dbReference type="ARBA" id="ARBA00022691"/>
    </source>
</evidence>
<dbReference type="AlphaFoldDB" id="A0A1Y4L564"/>
<dbReference type="InterPro" id="IPR002052">
    <property type="entry name" value="DNA_methylase_N6_adenine_CS"/>
</dbReference>
<name>A0A1Y4L564_9FIRM</name>
<accession>A0A1Y4L564</accession>
<dbReference type="InterPro" id="IPR038333">
    <property type="entry name" value="T1MK-like_N_sf"/>
</dbReference>
<evidence type="ECO:0000256" key="2">
    <source>
        <dbReference type="ARBA" id="ARBA00011900"/>
    </source>
</evidence>
<reference evidence="12" key="1">
    <citation type="submission" date="2017-04" db="EMBL/GenBank/DDBJ databases">
        <title>Function of individual gut microbiota members based on whole genome sequencing of pure cultures obtained from chicken caecum.</title>
        <authorList>
            <person name="Medvecky M."/>
            <person name="Cejkova D."/>
            <person name="Polansky O."/>
            <person name="Karasova D."/>
            <person name="Kubasova T."/>
            <person name="Cizek A."/>
            <person name="Rychlik I."/>
        </authorList>
    </citation>
    <scope>NUCLEOTIDE SEQUENCE [LARGE SCALE GENOMIC DNA]</scope>
    <source>
        <strain evidence="12">An180</strain>
    </source>
</reference>
<evidence type="ECO:0000256" key="4">
    <source>
        <dbReference type="ARBA" id="ARBA00022679"/>
    </source>
</evidence>
<evidence type="ECO:0000256" key="1">
    <source>
        <dbReference type="ARBA" id="ARBA00006594"/>
    </source>
</evidence>
<dbReference type="EMBL" id="NFKK01000017">
    <property type="protein sequence ID" value="OUP51796.1"/>
    <property type="molecule type" value="Genomic_DNA"/>
</dbReference>
<dbReference type="SUPFAM" id="SSF53335">
    <property type="entry name" value="S-adenosyl-L-methionine-dependent methyltransferases"/>
    <property type="match status" value="1"/>
</dbReference>
<dbReference type="GO" id="GO:0003677">
    <property type="term" value="F:DNA binding"/>
    <property type="evidence" value="ECO:0007669"/>
    <property type="project" value="InterPro"/>
</dbReference>
<comment type="caution">
    <text evidence="11">The sequence shown here is derived from an EMBL/GenBank/DDBJ whole genome shotgun (WGS) entry which is preliminary data.</text>
</comment>
<organism evidence="11 12">
    <name type="scientific">Butyricicoccus pullicaecorum</name>
    <dbReference type="NCBI Taxonomy" id="501571"/>
    <lineage>
        <taxon>Bacteria</taxon>
        <taxon>Bacillati</taxon>
        <taxon>Bacillota</taxon>
        <taxon>Clostridia</taxon>
        <taxon>Eubacteriales</taxon>
        <taxon>Butyricicoccaceae</taxon>
        <taxon>Butyricicoccus</taxon>
    </lineage>
</organism>
<dbReference type="Pfam" id="PF02384">
    <property type="entry name" value="N6_Mtase"/>
    <property type="match status" value="1"/>
</dbReference>
<dbReference type="PANTHER" id="PTHR42933:SF3">
    <property type="entry name" value="TYPE I RESTRICTION ENZYME MJAVIII METHYLASE SUBUNIT"/>
    <property type="match status" value="1"/>
</dbReference>
<feature type="coiled-coil region" evidence="8">
    <location>
        <begin position="474"/>
        <end position="508"/>
    </location>
</feature>
<sequence>MKMTTRKDIEQVLWNACDSFRGKIDSSRYKDYILSMLFVKYLSDVSKERREGYIKQYDGDMRRVERAMSRERFAMDEQSTFDYLYANRNDAEIGQKINVALNHIEEHNSGKLRNVFRAIDFNSQVDFGEPKEKNATLRNLLEDFNGLDLRPSQLGSADIIGDAYEYMIAMFASDAGKKGGEFFTPSQVSELVASLVQPKENDRIYDPTCGSGGLLLKAYKKVPSGKVAIYGQELNAQTWALCTMNMFLHGVDDARIWQGDTLSNPQNVEDDNLMKFQVVVANPPFSLDKWDSGFLSEAEADSKGKKKMSAELDQYHRFDWGVPPTSKGDYAFVLHMLSSLDAENGRMAVVLPHGVLFRGASEGKIRRQLVEMNLLDAVIGLPANLFYGTGIPACILIFKKNRTCRDVLFIDASGDGNFEKGKNQNILRDSDITRIVNAYQARQNEDKYSYVASFDEIKENDFNLNIPRYVDTFEEEELVDIEEVQRNIANIEAELAQVQAQIKKYLKELGL</sequence>
<evidence type="ECO:0000259" key="9">
    <source>
        <dbReference type="Pfam" id="PF02384"/>
    </source>
</evidence>
<dbReference type="GO" id="GO:0032259">
    <property type="term" value="P:methylation"/>
    <property type="evidence" value="ECO:0007669"/>
    <property type="project" value="UniProtKB-KW"/>
</dbReference>
<dbReference type="GO" id="GO:0008170">
    <property type="term" value="F:N-methyltransferase activity"/>
    <property type="evidence" value="ECO:0007669"/>
    <property type="project" value="InterPro"/>
</dbReference>
<dbReference type="EC" id="2.1.1.72" evidence="2"/>
<dbReference type="Proteomes" id="UP000195897">
    <property type="component" value="Unassembled WGS sequence"/>
</dbReference>
<feature type="domain" description="N6 adenine-specific DNA methyltransferase N-terminal" evidence="10">
    <location>
        <begin position="9"/>
        <end position="144"/>
    </location>
</feature>
<comment type="similarity">
    <text evidence="1">Belongs to the N(4)/N(6)-methyltransferase family.</text>
</comment>
<evidence type="ECO:0000313" key="12">
    <source>
        <dbReference type="Proteomes" id="UP000195897"/>
    </source>
</evidence>
<evidence type="ECO:0000256" key="7">
    <source>
        <dbReference type="ARBA" id="ARBA00047942"/>
    </source>
</evidence>
<dbReference type="NCBIfam" id="TIGR00497">
    <property type="entry name" value="hsdM"/>
    <property type="match status" value="1"/>
</dbReference>
<dbReference type="PANTHER" id="PTHR42933">
    <property type="entry name" value="SLR6095 PROTEIN"/>
    <property type="match status" value="1"/>
</dbReference>
<proteinExistence type="inferred from homology"/>
<protein>
    <recommendedName>
        <fullName evidence="2">site-specific DNA-methyltransferase (adenine-specific)</fullName>
        <ecNumber evidence="2">2.1.1.72</ecNumber>
    </recommendedName>
</protein>
<keyword evidence="3" id="KW-0489">Methyltransferase</keyword>
<dbReference type="GO" id="GO:0009307">
    <property type="term" value="P:DNA restriction-modification system"/>
    <property type="evidence" value="ECO:0007669"/>
    <property type="project" value="UniProtKB-KW"/>
</dbReference>
<comment type="catalytic activity">
    <reaction evidence="7">
        <text>a 2'-deoxyadenosine in DNA + S-adenosyl-L-methionine = an N(6)-methyl-2'-deoxyadenosine in DNA + S-adenosyl-L-homocysteine + H(+)</text>
        <dbReference type="Rhea" id="RHEA:15197"/>
        <dbReference type="Rhea" id="RHEA-COMP:12418"/>
        <dbReference type="Rhea" id="RHEA-COMP:12419"/>
        <dbReference type="ChEBI" id="CHEBI:15378"/>
        <dbReference type="ChEBI" id="CHEBI:57856"/>
        <dbReference type="ChEBI" id="CHEBI:59789"/>
        <dbReference type="ChEBI" id="CHEBI:90615"/>
        <dbReference type="ChEBI" id="CHEBI:90616"/>
        <dbReference type="EC" id="2.1.1.72"/>
    </reaction>
</comment>